<reference evidence="3" key="1">
    <citation type="submission" date="2013-02" db="EMBL/GenBank/DDBJ databases">
        <authorList>
            <person name="Hughes D."/>
        </authorList>
    </citation>
    <scope>NUCLEOTIDE SEQUENCE</scope>
    <source>
        <strain>Durham</strain>
        <strain evidence="3">NC isolate 2 -- Noor lab</strain>
    </source>
</reference>
<feature type="region of interest" description="Disordered" evidence="1">
    <location>
        <begin position="64"/>
        <end position="83"/>
    </location>
</feature>
<protein>
    <submittedName>
        <fullName evidence="2">Uncharacterized protein</fullName>
    </submittedName>
</protein>
<evidence type="ECO:0000313" key="2">
    <source>
        <dbReference type="EnsemblMetazoa" id="MESCA011497-PA"/>
    </source>
</evidence>
<dbReference type="EMBL" id="CAQQ02386838">
    <property type="status" value="NOT_ANNOTATED_CDS"/>
    <property type="molecule type" value="Genomic_DNA"/>
</dbReference>
<dbReference type="EMBL" id="CAQQ02386837">
    <property type="status" value="NOT_ANNOTATED_CDS"/>
    <property type="molecule type" value="Genomic_DNA"/>
</dbReference>
<dbReference type="HOGENOM" id="CLU_2545187_0_0_1"/>
<accession>T1H5C0</accession>
<dbReference type="EnsemblMetazoa" id="MESCA011497-RA">
    <property type="protein sequence ID" value="MESCA011497-PA"/>
    <property type="gene ID" value="MESCA011497"/>
</dbReference>
<dbReference type="AlphaFoldDB" id="T1H5C0"/>
<reference evidence="2" key="2">
    <citation type="submission" date="2015-06" db="UniProtKB">
        <authorList>
            <consortium name="EnsemblMetazoa"/>
        </authorList>
    </citation>
    <scope>IDENTIFICATION</scope>
</reference>
<proteinExistence type="predicted"/>
<sequence>MEEMPKELITIINELQHSFFYTVLFVRCDFGLDLALNEGLKIYLQIHPDQAQQAKDLYDKKIQKKNKSPRRGIEPRSPAKNIC</sequence>
<keyword evidence="3" id="KW-1185">Reference proteome</keyword>
<evidence type="ECO:0000256" key="1">
    <source>
        <dbReference type="SAM" id="MobiDB-lite"/>
    </source>
</evidence>
<dbReference type="Proteomes" id="UP000015102">
    <property type="component" value="Unassembled WGS sequence"/>
</dbReference>
<evidence type="ECO:0000313" key="3">
    <source>
        <dbReference type="Proteomes" id="UP000015102"/>
    </source>
</evidence>
<organism evidence="2 3">
    <name type="scientific">Megaselia scalaris</name>
    <name type="common">Humpbacked fly</name>
    <name type="synonym">Phora scalaris</name>
    <dbReference type="NCBI Taxonomy" id="36166"/>
    <lineage>
        <taxon>Eukaryota</taxon>
        <taxon>Metazoa</taxon>
        <taxon>Ecdysozoa</taxon>
        <taxon>Arthropoda</taxon>
        <taxon>Hexapoda</taxon>
        <taxon>Insecta</taxon>
        <taxon>Pterygota</taxon>
        <taxon>Neoptera</taxon>
        <taxon>Endopterygota</taxon>
        <taxon>Diptera</taxon>
        <taxon>Brachycera</taxon>
        <taxon>Muscomorpha</taxon>
        <taxon>Platypezoidea</taxon>
        <taxon>Phoridae</taxon>
        <taxon>Megaseliini</taxon>
        <taxon>Megaselia</taxon>
    </lineage>
</organism>
<name>T1H5C0_MEGSC</name>